<dbReference type="EMBL" id="PDUG01000006">
    <property type="protein sequence ID" value="PIC19748.1"/>
    <property type="molecule type" value="Genomic_DNA"/>
</dbReference>
<protein>
    <submittedName>
        <fullName evidence="1">Uncharacterized protein</fullName>
    </submittedName>
</protein>
<comment type="caution">
    <text evidence="1">The sequence shown here is derived from an EMBL/GenBank/DDBJ whole genome shotgun (WGS) entry which is preliminary data.</text>
</comment>
<dbReference type="Proteomes" id="UP000230233">
    <property type="component" value="Chromosome X"/>
</dbReference>
<name>A0A2G5SXN8_9PELO</name>
<keyword evidence="2" id="KW-1185">Reference proteome</keyword>
<sequence length="113" mass="12670">MKALQLSTTWAARASNPDRVIQVGLNTKELQYVILWSENHTENPLSEKPNLSPTEISFFKQHGYDMVERMTKVAKQIDNASLLHGLEKLKQTSAYLGSGMKPISISKNILLGE</sequence>
<accession>A0A2G5SXN8</accession>
<reference evidence="2" key="1">
    <citation type="submission" date="2017-10" db="EMBL/GenBank/DDBJ databases">
        <title>Rapid genome shrinkage in a self-fertile nematode reveals novel sperm competition proteins.</title>
        <authorList>
            <person name="Yin D."/>
            <person name="Schwarz E.M."/>
            <person name="Thomas C.G."/>
            <person name="Felde R.L."/>
            <person name="Korf I.F."/>
            <person name="Cutter A.D."/>
            <person name="Schartner C.M."/>
            <person name="Ralston E.J."/>
            <person name="Meyer B.J."/>
            <person name="Haag E.S."/>
        </authorList>
    </citation>
    <scope>NUCLEOTIDE SEQUENCE [LARGE SCALE GENOMIC DNA]</scope>
    <source>
        <strain evidence="2">JU1422</strain>
    </source>
</reference>
<evidence type="ECO:0000313" key="2">
    <source>
        <dbReference type="Proteomes" id="UP000230233"/>
    </source>
</evidence>
<gene>
    <name evidence="1" type="primary">Cnig_chr_X.g25183</name>
    <name evidence="1" type="ORF">B9Z55_025183</name>
</gene>
<proteinExistence type="predicted"/>
<evidence type="ECO:0000313" key="1">
    <source>
        <dbReference type="EMBL" id="PIC19748.1"/>
    </source>
</evidence>
<dbReference type="AlphaFoldDB" id="A0A2G5SXN8"/>
<organism evidence="1 2">
    <name type="scientific">Caenorhabditis nigoni</name>
    <dbReference type="NCBI Taxonomy" id="1611254"/>
    <lineage>
        <taxon>Eukaryota</taxon>
        <taxon>Metazoa</taxon>
        <taxon>Ecdysozoa</taxon>
        <taxon>Nematoda</taxon>
        <taxon>Chromadorea</taxon>
        <taxon>Rhabditida</taxon>
        <taxon>Rhabditina</taxon>
        <taxon>Rhabditomorpha</taxon>
        <taxon>Rhabditoidea</taxon>
        <taxon>Rhabditidae</taxon>
        <taxon>Peloderinae</taxon>
        <taxon>Caenorhabditis</taxon>
    </lineage>
</organism>